<dbReference type="GO" id="GO:0050684">
    <property type="term" value="P:regulation of mRNA processing"/>
    <property type="evidence" value="ECO:0007669"/>
    <property type="project" value="InterPro"/>
</dbReference>
<dbReference type="Proteomes" id="UP001286313">
    <property type="component" value="Unassembled WGS sequence"/>
</dbReference>
<accession>A0AAE1F408</accession>
<feature type="compositionally biased region" description="Basic residues" evidence="1">
    <location>
        <begin position="386"/>
        <end position="395"/>
    </location>
</feature>
<comment type="caution">
    <text evidence="2">The sequence shown here is derived from an EMBL/GenBank/DDBJ whole genome shotgun (WGS) entry which is preliminary data.</text>
</comment>
<sequence>MLISSLSRFCLNTQQYSTKLCTNTTLILKSHQLRGCRLLYTRANLGLEKFESYRKRTHIQFSNGVDTFKENMSKSLINPEKTIVFMEDLKNMIYLTETESDTELLLDMAKKYHQQHRGVRFGSFTFGPEMMRLFHWLNQPDAAKKALEMKEMEGFFDQMVSYQVAMNLLYVNSQYNEALEVFEQVQCRRIGGVRYPKNCFTLALACCYKLDTSESLDSALQLLESAQEYGLFVNRRLLCLVAGLCVNQGRPNSALEILARSNTTTHIAVTSLKVMALSQLDRTEEFVGILRSFTQMDLPSRTTNTQRILHQAIVSAEEAMARSEKKELIAEFQRILKSLQEHDQISQETIDAVITRPIDQYEDRRPGQKEKARLAASFSGLQRQSSRLHHQHLPRRGLMDME</sequence>
<name>A0AAE1F408_PETCI</name>
<reference evidence="2" key="1">
    <citation type="submission" date="2023-10" db="EMBL/GenBank/DDBJ databases">
        <title>Genome assemblies of two species of porcelain crab, Petrolisthes cinctipes and Petrolisthes manimaculis (Anomura: Porcellanidae).</title>
        <authorList>
            <person name="Angst P."/>
        </authorList>
    </citation>
    <scope>NUCLEOTIDE SEQUENCE</scope>
    <source>
        <strain evidence="2">PB745_01</strain>
        <tissue evidence="2">Gill</tissue>
    </source>
</reference>
<dbReference type="InterPro" id="IPR034629">
    <property type="entry name" value="PTCD2"/>
</dbReference>
<feature type="compositionally biased region" description="Basic and acidic residues" evidence="1">
    <location>
        <begin position="360"/>
        <end position="373"/>
    </location>
</feature>
<dbReference type="EMBL" id="JAWQEG010003389">
    <property type="protein sequence ID" value="KAK3866486.1"/>
    <property type="molecule type" value="Genomic_DNA"/>
</dbReference>
<evidence type="ECO:0000313" key="3">
    <source>
        <dbReference type="Proteomes" id="UP001286313"/>
    </source>
</evidence>
<dbReference type="PANTHER" id="PTHR14700:SF0">
    <property type="entry name" value="PENTATRICOPEPTIDE REPEAT-CONTAINING PROTEIN 2, MITOCHONDRIAL"/>
    <property type="match status" value="1"/>
</dbReference>
<evidence type="ECO:0000256" key="1">
    <source>
        <dbReference type="SAM" id="MobiDB-lite"/>
    </source>
</evidence>
<evidence type="ECO:0000313" key="2">
    <source>
        <dbReference type="EMBL" id="KAK3866486.1"/>
    </source>
</evidence>
<dbReference type="GO" id="GO:0007005">
    <property type="term" value="P:mitochondrion organization"/>
    <property type="evidence" value="ECO:0007669"/>
    <property type="project" value="TreeGrafter"/>
</dbReference>
<dbReference type="InterPro" id="IPR011990">
    <property type="entry name" value="TPR-like_helical_dom_sf"/>
</dbReference>
<feature type="region of interest" description="Disordered" evidence="1">
    <location>
        <begin position="360"/>
        <end position="402"/>
    </location>
</feature>
<protein>
    <recommendedName>
        <fullName evidence="4">Pentatricopeptide repeat-containing protein 2, mitochondrial</fullName>
    </recommendedName>
</protein>
<dbReference type="Gene3D" id="1.25.40.10">
    <property type="entry name" value="Tetratricopeptide repeat domain"/>
    <property type="match status" value="1"/>
</dbReference>
<organism evidence="2 3">
    <name type="scientific">Petrolisthes cinctipes</name>
    <name type="common">Flat porcelain crab</name>
    <dbReference type="NCBI Taxonomy" id="88211"/>
    <lineage>
        <taxon>Eukaryota</taxon>
        <taxon>Metazoa</taxon>
        <taxon>Ecdysozoa</taxon>
        <taxon>Arthropoda</taxon>
        <taxon>Crustacea</taxon>
        <taxon>Multicrustacea</taxon>
        <taxon>Malacostraca</taxon>
        <taxon>Eumalacostraca</taxon>
        <taxon>Eucarida</taxon>
        <taxon>Decapoda</taxon>
        <taxon>Pleocyemata</taxon>
        <taxon>Anomura</taxon>
        <taxon>Galatheoidea</taxon>
        <taxon>Porcellanidae</taxon>
        <taxon>Petrolisthes</taxon>
    </lineage>
</organism>
<dbReference type="AlphaFoldDB" id="A0AAE1F408"/>
<proteinExistence type="predicted"/>
<evidence type="ECO:0008006" key="4">
    <source>
        <dbReference type="Google" id="ProtNLM"/>
    </source>
</evidence>
<gene>
    <name evidence="2" type="ORF">Pcinc_027984</name>
</gene>
<dbReference type="PANTHER" id="PTHR14700">
    <property type="entry name" value="PENTATRICOPEPTIDE REPEAT-CONTAINING PROTEIN 2, MITOCHONDRIAL"/>
    <property type="match status" value="1"/>
</dbReference>
<keyword evidence="3" id="KW-1185">Reference proteome</keyword>
<dbReference type="GO" id="GO:0003723">
    <property type="term" value="F:RNA binding"/>
    <property type="evidence" value="ECO:0007669"/>
    <property type="project" value="TreeGrafter"/>
</dbReference>
<dbReference type="GO" id="GO:0005739">
    <property type="term" value="C:mitochondrion"/>
    <property type="evidence" value="ECO:0007669"/>
    <property type="project" value="InterPro"/>
</dbReference>